<dbReference type="PROSITE" id="PS51192">
    <property type="entry name" value="HELICASE_ATP_BIND_1"/>
    <property type="match status" value="1"/>
</dbReference>
<dbReference type="InterPro" id="IPR050547">
    <property type="entry name" value="DEAD_box_RNA_helicases"/>
</dbReference>
<dbReference type="GO" id="GO:0005524">
    <property type="term" value="F:ATP binding"/>
    <property type="evidence" value="ECO:0007669"/>
    <property type="project" value="UniProtKB-KW"/>
</dbReference>
<evidence type="ECO:0000256" key="3">
    <source>
        <dbReference type="ARBA" id="ARBA00022806"/>
    </source>
</evidence>
<gene>
    <name evidence="7" type="ORF">A4X09_0g7087</name>
</gene>
<evidence type="ECO:0000256" key="2">
    <source>
        <dbReference type="ARBA" id="ARBA00022801"/>
    </source>
</evidence>
<dbReference type="GO" id="GO:0016787">
    <property type="term" value="F:hydrolase activity"/>
    <property type="evidence" value="ECO:0007669"/>
    <property type="project" value="UniProtKB-KW"/>
</dbReference>
<feature type="compositionally biased region" description="Basic and acidic residues" evidence="5">
    <location>
        <begin position="881"/>
        <end position="927"/>
    </location>
</feature>
<dbReference type="InterPro" id="IPR027417">
    <property type="entry name" value="P-loop_NTPase"/>
</dbReference>
<dbReference type="InterPro" id="IPR014001">
    <property type="entry name" value="Helicase_ATP-bd"/>
</dbReference>
<dbReference type="Gene3D" id="3.40.50.300">
    <property type="entry name" value="P-loop containing nucleotide triphosphate hydrolases"/>
    <property type="match status" value="2"/>
</dbReference>
<evidence type="ECO:0000256" key="1">
    <source>
        <dbReference type="ARBA" id="ARBA00022741"/>
    </source>
</evidence>
<dbReference type="AlphaFoldDB" id="A0A8X7N1F9"/>
<dbReference type="PANTHER" id="PTHR47963">
    <property type="entry name" value="DEAD-BOX ATP-DEPENDENT RNA HELICASE 47, MITOCHONDRIAL"/>
    <property type="match status" value="1"/>
</dbReference>
<keyword evidence="2" id="KW-0378">Hydrolase</keyword>
<evidence type="ECO:0000313" key="8">
    <source>
        <dbReference type="Proteomes" id="UP000078113"/>
    </source>
</evidence>
<comment type="caution">
    <text evidence="7">The sequence shown here is derived from an EMBL/GenBank/DDBJ whole genome shotgun (WGS) entry which is preliminary data.</text>
</comment>
<feature type="compositionally biased region" description="Low complexity" evidence="5">
    <location>
        <begin position="501"/>
        <end position="513"/>
    </location>
</feature>
<dbReference type="SMART" id="SM00487">
    <property type="entry name" value="DEXDc"/>
    <property type="match status" value="1"/>
</dbReference>
<dbReference type="EMBL" id="LWDG02000585">
    <property type="protein sequence ID" value="KAE8263989.1"/>
    <property type="molecule type" value="Genomic_DNA"/>
</dbReference>
<feature type="domain" description="Helicase ATP-binding" evidence="6">
    <location>
        <begin position="97"/>
        <end position="279"/>
    </location>
</feature>
<proteinExistence type="predicted"/>
<protein>
    <recommendedName>
        <fullName evidence="6">Helicase ATP-binding domain-containing protein</fullName>
    </recommendedName>
</protein>
<evidence type="ECO:0000259" key="6">
    <source>
        <dbReference type="PROSITE" id="PS51192"/>
    </source>
</evidence>
<dbReference type="SUPFAM" id="SSF52540">
    <property type="entry name" value="P-loop containing nucleoside triphosphate hydrolases"/>
    <property type="match status" value="2"/>
</dbReference>
<dbReference type="Pfam" id="PF00270">
    <property type="entry name" value="DEAD"/>
    <property type="match status" value="1"/>
</dbReference>
<feature type="compositionally biased region" description="Basic and acidic residues" evidence="5">
    <location>
        <begin position="300"/>
        <end position="316"/>
    </location>
</feature>
<feature type="compositionally biased region" description="Acidic residues" evidence="5">
    <location>
        <begin position="811"/>
        <end position="837"/>
    </location>
</feature>
<keyword evidence="8" id="KW-1185">Reference proteome</keyword>
<keyword evidence="4" id="KW-0067">ATP-binding</keyword>
<feature type="region of interest" description="Disordered" evidence="5">
    <location>
        <begin position="498"/>
        <end position="519"/>
    </location>
</feature>
<feature type="region of interest" description="Disordered" evidence="5">
    <location>
        <begin position="18"/>
        <end position="58"/>
    </location>
</feature>
<name>A0A8X7N1F9_9BASI</name>
<dbReference type="Proteomes" id="UP000078113">
    <property type="component" value="Unassembled WGS sequence"/>
</dbReference>
<evidence type="ECO:0000256" key="5">
    <source>
        <dbReference type="SAM" id="MobiDB-lite"/>
    </source>
</evidence>
<feature type="region of interest" description="Disordered" evidence="5">
    <location>
        <begin position="295"/>
        <end position="316"/>
    </location>
</feature>
<reference evidence="7" key="1">
    <citation type="submission" date="2016-04" db="EMBL/GenBank/DDBJ databases">
        <authorList>
            <person name="Nguyen H.D."/>
            <person name="Samba Siva P."/>
            <person name="Cullis J."/>
            <person name="Levesque C.A."/>
            <person name="Hambleton S."/>
        </authorList>
    </citation>
    <scope>NUCLEOTIDE SEQUENCE</scope>
    <source>
        <strain evidence="7">DAOMC 236422</strain>
    </source>
</reference>
<feature type="compositionally biased region" description="Basic and acidic residues" evidence="5">
    <location>
        <begin position="838"/>
        <end position="849"/>
    </location>
</feature>
<feature type="compositionally biased region" description="Basic and acidic residues" evidence="5">
    <location>
        <begin position="989"/>
        <end position="1033"/>
    </location>
</feature>
<accession>A0A8X7N1F9</accession>
<dbReference type="GO" id="GO:0003723">
    <property type="term" value="F:RNA binding"/>
    <property type="evidence" value="ECO:0007669"/>
    <property type="project" value="TreeGrafter"/>
</dbReference>
<sequence length="1067" mass="116950">MQRFIAATLTRSLSHSFHLPHSRSLPRSAQNSSSITTRTSSILSTRHLSTPPTRQETHDATAVAKFADLGLPRPLARQLIAAFPHIHAPTLAQTALLDAITQPNDVILRAHTGTGKSFALLLALLAKPRVLFPHSTDSLSSSADQQQQNRHGIASIIVVPSNELAFQYYAWARALLPQSGSELNPIIQLLVRGHPTLSDQDQLDLLRNTPPHLIVATPTRLLEIISSKTNEGQSLLGLSTLRTLALDEADALLDLPGRFPTHKLKWRHTVHPSPSLVFLNEVMRLRPSCSGGQLLPSAGLERDEGRHFDERRPPDAIRRTAHLSREALLSKQQQASKQDSASHSFYSAFNFSLPKPRYGPTGSAPVQLVITSATANAVLRHFFGARTGWLRTGVKDQSGRPEGQTSAYARQERITGVWLDLTGLTKASTELTTSLDKDKKKQKADLADEYASTFPTGAEGSLSAKLKAEGRVLDGGDESAFPMTMPEELTHYCLVIDEPDPSSAEDTTSDSSSLANALPPIRNLDPRAFIRPWRKALDLLHTTGQPDLATTIRSVSLPTHEVDPHLLSALAFAFASDASSRGLALVPAQWSLRKTKEMLEGMGVPVRLLDSGVEGEGEDGVVKDGEASSPVLYLLQATSARGLDLPVLTHVFIVGIESVGDAVRYTHLAGRASRIGPNAELATIPQRPIIDQDPDSSANDRVQQTLRPLAKVITLIRGLPHASLLRRRAALRAWSSLSKEDRVEQGTKKPQHDAIMVSSAERKLWTIWRRTGVSGRKQGSGGGMGKWDLRLVGGEAVEDEGALDGWMDELEEEEQGAGVEFEGDEDEEGDGFEDVDGEKESGETGDWKARASSRWEPVEGELGGEGGGHRNWEQRPSAPAARRERKDEGRSGDSRARSGPPRFERREDRDNRDRNSGAGDEFGRERSAATPYRGRRDDDRQGDFKRRPSASSSSSQFERRDRAFRPPQRGGDRAEGRPDAGFKRSPARQWEDRREGRSAPGFKRDDATPRKFGREREGGMGRKPVDGNEDRLDFGSSDRGFGKGGGGGREGQWRGSQGDMGRKRSFR</sequence>
<reference evidence="7" key="2">
    <citation type="journal article" date="2019" name="IMA Fungus">
        <title>Genome sequencing and comparison of five Tilletia species to identify candidate genes for the detection of regulated species infecting wheat.</title>
        <authorList>
            <person name="Nguyen H.D.T."/>
            <person name="Sultana T."/>
            <person name="Kesanakurti P."/>
            <person name="Hambleton S."/>
        </authorList>
    </citation>
    <scope>NUCLEOTIDE SEQUENCE</scope>
    <source>
        <strain evidence="7">DAOMC 236422</strain>
    </source>
</reference>
<dbReference type="PANTHER" id="PTHR47963:SF3">
    <property type="entry name" value="DEAD-BOX ATP-DEPENDENT RNA HELICASE 47, MITOCHONDRIAL"/>
    <property type="match status" value="1"/>
</dbReference>
<dbReference type="InterPro" id="IPR011545">
    <property type="entry name" value="DEAD/DEAH_box_helicase_dom"/>
</dbReference>
<feature type="compositionally biased region" description="Low complexity" evidence="5">
    <location>
        <begin position="32"/>
        <end position="50"/>
    </location>
</feature>
<dbReference type="GO" id="GO:0003724">
    <property type="term" value="F:RNA helicase activity"/>
    <property type="evidence" value="ECO:0007669"/>
    <property type="project" value="TreeGrafter"/>
</dbReference>
<evidence type="ECO:0000313" key="7">
    <source>
        <dbReference type="EMBL" id="KAE8263989.1"/>
    </source>
</evidence>
<keyword evidence="1" id="KW-0547">Nucleotide-binding</keyword>
<feature type="compositionally biased region" description="Basic and acidic residues" evidence="5">
    <location>
        <begin position="934"/>
        <end position="946"/>
    </location>
</feature>
<keyword evidence="3" id="KW-0347">Helicase</keyword>
<feature type="compositionally biased region" description="Basic and acidic residues" evidence="5">
    <location>
        <begin position="957"/>
        <end position="982"/>
    </location>
</feature>
<organism evidence="7 8">
    <name type="scientific">Tilletia walkeri</name>
    <dbReference type="NCBI Taxonomy" id="117179"/>
    <lineage>
        <taxon>Eukaryota</taxon>
        <taxon>Fungi</taxon>
        <taxon>Dikarya</taxon>
        <taxon>Basidiomycota</taxon>
        <taxon>Ustilaginomycotina</taxon>
        <taxon>Exobasidiomycetes</taxon>
        <taxon>Tilletiales</taxon>
        <taxon>Tilletiaceae</taxon>
        <taxon>Tilletia</taxon>
    </lineage>
</organism>
<feature type="region of interest" description="Disordered" evidence="5">
    <location>
        <begin position="811"/>
        <end position="1067"/>
    </location>
</feature>
<evidence type="ECO:0000256" key="4">
    <source>
        <dbReference type="ARBA" id="ARBA00022840"/>
    </source>
</evidence>